<evidence type="ECO:0000313" key="5">
    <source>
        <dbReference type="EMBL" id="KEQ51519.1"/>
    </source>
</evidence>
<evidence type="ECO:0000256" key="2">
    <source>
        <dbReference type="ARBA" id="ARBA00023125"/>
    </source>
</evidence>
<dbReference type="InterPro" id="IPR039422">
    <property type="entry name" value="MarR/SlyA-like"/>
</dbReference>
<name>A0A081R8J6_SPHCR</name>
<dbReference type="RefSeq" id="WP_037456831.1">
    <property type="nucleotide sequence ID" value="NZ_JFHR01000080.1"/>
</dbReference>
<evidence type="ECO:0000259" key="4">
    <source>
        <dbReference type="PROSITE" id="PS50995"/>
    </source>
</evidence>
<organism evidence="5 6">
    <name type="scientific">Sphingobium chlorophenolicum</name>
    <dbReference type="NCBI Taxonomy" id="46429"/>
    <lineage>
        <taxon>Bacteria</taxon>
        <taxon>Pseudomonadati</taxon>
        <taxon>Pseudomonadota</taxon>
        <taxon>Alphaproteobacteria</taxon>
        <taxon>Sphingomonadales</taxon>
        <taxon>Sphingomonadaceae</taxon>
        <taxon>Sphingobium</taxon>
    </lineage>
</organism>
<dbReference type="SMART" id="SM00347">
    <property type="entry name" value="HTH_MARR"/>
    <property type="match status" value="1"/>
</dbReference>
<dbReference type="InterPro" id="IPR036388">
    <property type="entry name" value="WH-like_DNA-bd_sf"/>
</dbReference>
<dbReference type="InterPro" id="IPR000835">
    <property type="entry name" value="HTH_MarR-typ"/>
</dbReference>
<evidence type="ECO:0000256" key="1">
    <source>
        <dbReference type="ARBA" id="ARBA00023015"/>
    </source>
</evidence>
<keyword evidence="3" id="KW-0804">Transcription</keyword>
<feature type="domain" description="HTH marR-type" evidence="4">
    <location>
        <begin position="9"/>
        <end position="137"/>
    </location>
</feature>
<gene>
    <name evidence="5" type="ORF">BV95_04231</name>
</gene>
<dbReference type="PATRIC" id="fig|46429.4.peg.4217"/>
<comment type="caution">
    <text evidence="5">The sequence shown here is derived from an EMBL/GenBank/DDBJ whole genome shotgun (WGS) entry which is preliminary data.</text>
</comment>
<dbReference type="Gene3D" id="1.10.10.10">
    <property type="entry name" value="Winged helix-like DNA-binding domain superfamily/Winged helix DNA-binding domain"/>
    <property type="match status" value="1"/>
</dbReference>
<dbReference type="InterPro" id="IPR023187">
    <property type="entry name" value="Tscrpt_reg_MarR-type_CS"/>
</dbReference>
<dbReference type="AlphaFoldDB" id="A0A081R8J6"/>
<dbReference type="PROSITE" id="PS01117">
    <property type="entry name" value="HTH_MARR_1"/>
    <property type="match status" value="1"/>
</dbReference>
<dbReference type="PROSITE" id="PS50995">
    <property type="entry name" value="HTH_MARR_2"/>
    <property type="match status" value="1"/>
</dbReference>
<dbReference type="GO" id="GO:0003700">
    <property type="term" value="F:DNA-binding transcription factor activity"/>
    <property type="evidence" value="ECO:0007669"/>
    <property type="project" value="InterPro"/>
</dbReference>
<dbReference type="EMBL" id="JFHR01000080">
    <property type="protein sequence ID" value="KEQ51519.1"/>
    <property type="molecule type" value="Genomic_DNA"/>
</dbReference>
<reference evidence="5 6" key="1">
    <citation type="submission" date="2014-02" db="EMBL/GenBank/DDBJ databases">
        <title>Whole genome sequence of Sphingobium chlorophenolicum NBRC 16172.</title>
        <authorList>
            <person name="Gan H.M."/>
            <person name="Gan H.Y."/>
            <person name="Chew T.H."/>
            <person name="Savka M.A."/>
        </authorList>
    </citation>
    <scope>NUCLEOTIDE SEQUENCE [LARGE SCALE GENOMIC DNA]</scope>
    <source>
        <strain evidence="5 6">NBRC 16172</strain>
    </source>
</reference>
<evidence type="ECO:0000256" key="3">
    <source>
        <dbReference type="ARBA" id="ARBA00023163"/>
    </source>
</evidence>
<dbReference type="GO" id="GO:0006950">
    <property type="term" value="P:response to stress"/>
    <property type="evidence" value="ECO:0007669"/>
    <property type="project" value="TreeGrafter"/>
</dbReference>
<sequence>MEQDAAILKDEDYAALAEFRFALRQFQAFSSERAAQQGLTPQQHQALLALRAAPAEDATVGYIARRLLLKPHSATGLVDRLEKLGLVTRHASTTDRRRAQLQLTPDALDLLAKLSATHRDEIRRLRPLLNQLLARFA</sequence>
<accession>A0A081R8J6</accession>
<keyword evidence="2" id="KW-0238">DNA-binding</keyword>
<dbReference type="PANTHER" id="PTHR33164">
    <property type="entry name" value="TRANSCRIPTIONAL REGULATOR, MARR FAMILY"/>
    <property type="match status" value="1"/>
</dbReference>
<dbReference type="InterPro" id="IPR036390">
    <property type="entry name" value="WH_DNA-bd_sf"/>
</dbReference>
<dbReference type="GO" id="GO:0003677">
    <property type="term" value="F:DNA binding"/>
    <property type="evidence" value="ECO:0007669"/>
    <property type="project" value="UniProtKB-KW"/>
</dbReference>
<dbReference type="PANTHER" id="PTHR33164:SF43">
    <property type="entry name" value="HTH-TYPE TRANSCRIPTIONAL REPRESSOR YETL"/>
    <property type="match status" value="1"/>
</dbReference>
<dbReference type="OrthoDB" id="9807800at2"/>
<protein>
    <submittedName>
        <fullName evidence="5">MarR family transcriptional regulator</fullName>
    </submittedName>
</protein>
<dbReference type="SUPFAM" id="SSF46785">
    <property type="entry name" value="Winged helix' DNA-binding domain"/>
    <property type="match status" value="1"/>
</dbReference>
<dbReference type="Proteomes" id="UP000028411">
    <property type="component" value="Unassembled WGS sequence"/>
</dbReference>
<keyword evidence="1" id="KW-0805">Transcription regulation</keyword>
<dbReference type="eggNOG" id="COG1846">
    <property type="taxonomic scope" value="Bacteria"/>
</dbReference>
<evidence type="ECO:0000313" key="6">
    <source>
        <dbReference type="Proteomes" id="UP000028411"/>
    </source>
</evidence>
<proteinExistence type="predicted"/>
<dbReference type="Pfam" id="PF12802">
    <property type="entry name" value="MarR_2"/>
    <property type="match status" value="1"/>
</dbReference>